<evidence type="ECO:0000313" key="3">
    <source>
        <dbReference type="Proteomes" id="UP001576774"/>
    </source>
</evidence>
<sequence length="477" mass="54370">MVNLSSIGDRKKRNEKQCRLTSEGQKLLEEEISRREISAKKLAEDAGISRDTVAKIRQAKDPATLSNIHKLFSSLNLDLEENHYESAVIESSRKPKQQKLKYPELVNILTSDEVFPLERLIAAYHACLPPGWTRPAVTELLEILVDLQDIPPGEIGYETIFQFVARLIVDPDIPSSMQQSLEAWLNSKVPDIQQLLDRINPQPKSESFYLMIWLKTAPQEINHYFVRAWFASGTSGQTGINWEKEPLLLPKLENSTFTLTEISDEVLPSLLIECGGNRCAQSDLTIELFLPHNLFNHEVDQWLIKESLELPIGVEYRVVVRSEERLSLPYLRKRKEWEKKWLQLNKLSCSPCTELFISGDCHWRELYVRLTDKNSENILGCQMTAVPNLSVQGNVFNAILQSAAPVAVWLRQNLEIDCQNALNQVLNCKIAELQNSVQNCRTEAFISNGEPHIGAHLALLWEDPHRLPPDVTPLLMP</sequence>
<keyword evidence="3" id="KW-1185">Reference proteome</keyword>
<feature type="domain" description="HTH cro/C1-type" evidence="1">
    <location>
        <begin position="28"/>
        <end position="82"/>
    </location>
</feature>
<comment type="caution">
    <text evidence="2">The sequence shown here is derived from an EMBL/GenBank/DDBJ whole genome shotgun (WGS) entry which is preliminary data.</text>
</comment>
<dbReference type="SUPFAM" id="SSF47413">
    <property type="entry name" value="lambda repressor-like DNA-binding domains"/>
    <property type="match status" value="1"/>
</dbReference>
<dbReference type="Pfam" id="PF13443">
    <property type="entry name" value="HTH_26"/>
    <property type="match status" value="1"/>
</dbReference>
<dbReference type="InterPro" id="IPR045450">
    <property type="entry name" value="VMAP_C"/>
</dbReference>
<dbReference type="PROSITE" id="PS50943">
    <property type="entry name" value="HTH_CROC1"/>
    <property type="match status" value="1"/>
</dbReference>
<dbReference type="Gene3D" id="1.10.260.40">
    <property type="entry name" value="lambda repressor-like DNA-binding domains"/>
    <property type="match status" value="1"/>
</dbReference>
<dbReference type="Pfam" id="PF20028">
    <property type="entry name" value="VMAP-C"/>
    <property type="match status" value="1"/>
</dbReference>
<evidence type="ECO:0000313" key="2">
    <source>
        <dbReference type="EMBL" id="MFB2879590.1"/>
    </source>
</evidence>
<dbReference type="InterPro" id="IPR010982">
    <property type="entry name" value="Lambda_DNA-bd_dom_sf"/>
</dbReference>
<dbReference type="RefSeq" id="WP_413272626.1">
    <property type="nucleotide sequence ID" value="NZ_JBHFNQ010000170.1"/>
</dbReference>
<accession>A0ABV4X9W3</accession>
<reference evidence="2 3" key="1">
    <citation type="submission" date="2024-09" db="EMBL/GenBank/DDBJ databases">
        <title>Floridaenema gen nov. (Aerosakkonemataceae, Aerosakkonematales ord. nov., Cyanobacteria) from benthic tropical and subtropical fresh waters, with the description of four new species.</title>
        <authorList>
            <person name="Moretto J.A."/>
            <person name="Berthold D.E."/>
            <person name="Lefler F.W."/>
            <person name="Huang I.-S."/>
            <person name="Laughinghouse H. IV."/>
        </authorList>
    </citation>
    <scope>NUCLEOTIDE SEQUENCE [LARGE SCALE GENOMIC DNA]</scope>
    <source>
        <strain evidence="2 3">BLCC-F46</strain>
    </source>
</reference>
<organism evidence="2 3">
    <name type="scientific">Floridaenema aerugineum BLCC-F46</name>
    <dbReference type="NCBI Taxonomy" id="3153654"/>
    <lineage>
        <taxon>Bacteria</taxon>
        <taxon>Bacillati</taxon>
        <taxon>Cyanobacteriota</taxon>
        <taxon>Cyanophyceae</taxon>
        <taxon>Oscillatoriophycideae</taxon>
        <taxon>Aerosakkonematales</taxon>
        <taxon>Aerosakkonemataceae</taxon>
        <taxon>Floridanema</taxon>
        <taxon>Floridanema aerugineum</taxon>
    </lineage>
</organism>
<gene>
    <name evidence="2" type="ORF">ACE1CC_22265</name>
</gene>
<dbReference type="Pfam" id="PF19963">
    <property type="entry name" value="VMAP-M1"/>
    <property type="match status" value="1"/>
</dbReference>
<protein>
    <submittedName>
        <fullName evidence="2">Helix-turn-helix domain-containing protein</fullName>
    </submittedName>
</protein>
<dbReference type="InterPro" id="IPR001387">
    <property type="entry name" value="Cro/C1-type_HTH"/>
</dbReference>
<dbReference type="SMART" id="SM00530">
    <property type="entry name" value="HTH_XRE"/>
    <property type="match status" value="1"/>
</dbReference>
<dbReference type="Proteomes" id="UP001576774">
    <property type="component" value="Unassembled WGS sequence"/>
</dbReference>
<dbReference type="EMBL" id="JBHFNQ010000170">
    <property type="protein sequence ID" value="MFB2879590.1"/>
    <property type="molecule type" value="Genomic_DNA"/>
</dbReference>
<name>A0ABV4X9W3_9CYAN</name>
<proteinExistence type="predicted"/>
<evidence type="ECO:0000259" key="1">
    <source>
        <dbReference type="PROSITE" id="PS50943"/>
    </source>
</evidence>
<dbReference type="CDD" id="cd00093">
    <property type="entry name" value="HTH_XRE"/>
    <property type="match status" value="1"/>
</dbReference>
<dbReference type="InterPro" id="IPR045440">
    <property type="entry name" value="VMAP-M1"/>
</dbReference>